<keyword evidence="3 7" id="KW-0812">Transmembrane</keyword>
<organism evidence="8 9">
    <name type="scientific">Calocera viscosa (strain TUFC12733)</name>
    <dbReference type="NCBI Taxonomy" id="1330018"/>
    <lineage>
        <taxon>Eukaryota</taxon>
        <taxon>Fungi</taxon>
        <taxon>Dikarya</taxon>
        <taxon>Basidiomycota</taxon>
        <taxon>Agaricomycotina</taxon>
        <taxon>Dacrymycetes</taxon>
        <taxon>Dacrymycetales</taxon>
        <taxon>Dacrymycetaceae</taxon>
        <taxon>Calocera</taxon>
    </lineage>
</organism>
<dbReference type="Pfam" id="PF07690">
    <property type="entry name" value="MFS_1"/>
    <property type="match status" value="1"/>
</dbReference>
<protein>
    <submittedName>
        <fullName evidence="8">MFS general substrate transporter</fullName>
    </submittedName>
</protein>
<accession>A0A167K2Q2</accession>
<proteinExistence type="predicted"/>
<feature type="transmembrane region" description="Helical" evidence="7">
    <location>
        <begin position="393"/>
        <end position="415"/>
    </location>
</feature>
<name>A0A167K2Q2_CALVF</name>
<evidence type="ECO:0000256" key="1">
    <source>
        <dbReference type="ARBA" id="ARBA00004141"/>
    </source>
</evidence>
<dbReference type="PANTHER" id="PTHR43791">
    <property type="entry name" value="PERMEASE-RELATED"/>
    <property type="match status" value="1"/>
</dbReference>
<dbReference type="GO" id="GO:0016020">
    <property type="term" value="C:membrane"/>
    <property type="evidence" value="ECO:0007669"/>
    <property type="project" value="UniProtKB-SubCell"/>
</dbReference>
<evidence type="ECO:0000256" key="5">
    <source>
        <dbReference type="ARBA" id="ARBA00023136"/>
    </source>
</evidence>
<gene>
    <name evidence="8" type="ORF">CALVIDRAFT_539244</name>
</gene>
<feature type="transmembrane region" description="Helical" evidence="7">
    <location>
        <begin position="362"/>
        <end position="381"/>
    </location>
</feature>
<dbReference type="Proteomes" id="UP000076738">
    <property type="component" value="Unassembled WGS sequence"/>
</dbReference>
<feature type="transmembrane region" description="Helical" evidence="7">
    <location>
        <begin position="227"/>
        <end position="249"/>
    </location>
</feature>
<evidence type="ECO:0000256" key="7">
    <source>
        <dbReference type="SAM" id="Phobius"/>
    </source>
</evidence>
<feature type="transmembrane region" description="Helical" evidence="7">
    <location>
        <begin position="196"/>
        <end position="215"/>
    </location>
</feature>
<dbReference type="InterPro" id="IPR011701">
    <property type="entry name" value="MFS"/>
</dbReference>
<sequence>MSDDRDFEKDGSPTGSVSREDDPSAPHVKYDAGVDVAVLLMEAHEADSEHPLERSVASKIRAKLDWRILPLLFLLYTVNAMDKSTLGSAAALGILTDAHLTTDELNNLQSAFYIGYLIAEYPQVYAMQRLPVAKWIAFNILLWAVFIGLQAACTNYGGLFALRFLLGMSEACITSGLMLVTSMFYTRVEIGERIGWSFQCNGFAMIIIGFISYGFGQIPGTHRPAPWQWLLILMTILSVIISALFWWGFPDNPTTAKFLSEQEKVDAVRRVKGNQAGIETKVWKRSQFIEALCDYKTWIFFFMVAFADLQNGISVQYSLIIGGFGFSTVQTTILNVPSGFTQIIGVTSACLMLRFFPNSRSLIALFWWIPSIVGAICLLSIPLENKNGLLVAYYIFQLGGAPSFVMCLSWVTVLVSGHTKKLATNAIFLVGYALGQILCTQFWKAQYRPRDTVPWAIILMSEAITISLIILLRVLLIRENKRRDALQGAEMDEKDEYGYVEQEENGQVVRRRVEKRLMDLTDRENLSFRYPL</sequence>
<evidence type="ECO:0000313" key="8">
    <source>
        <dbReference type="EMBL" id="KZO94201.1"/>
    </source>
</evidence>
<dbReference type="EMBL" id="KV417296">
    <property type="protein sequence ID" value="KZO94201.1"/>
    <property type="molecule type" value="Genomic_DNA"/>
</dbReference>
<dbReference type="GO" id="GO:0022857">
    <property type="term" value="F:transmembrane transporter activity"/>
    <property type="evidence" value="ECO:0007669"/>
    <property type="project" value="InterPro"/>
</dbReference>
<comment type="subcellular location">
    <subcellularLocation>
        <location evidence="1">Membrane</location>
        <topology evidence="1">Multi-pass membrane protein</topology>
    </subcellularLocation>
</comment>
<feature type="transmembrane region" description="Helical" evidence="7">
    <location>
        <begin position="164"/>
        <end position="184"/>
    </location>
</feature>
<feature type="transmembrane region" description="Helical" evidence="7">
    <location>
        <begin position="422"/>
        <end position="443"/>
    </location>
</feature>
<keyword evidence="2" id="KW-0813">Transport</keyword>
<keyword evidence="9" id="KW-1185">Reference proteome</keyword>
<reference evidence="8 9" key="1">
    <citation type="journal article" date="2016" name="Mol. Biol. Evol.">
        <title>Comparative Genomics of Early-Diverging Mushroom-Forming Fungi Provides Insights into the Origins of Lignocellulose Decay Capabilities.</title>
        <authorList>
            <person name="Nagy L.G."/>
            <person name="Riley R."/>
            <person name="Tritt A."/>
            <person name="Adam C."/>
            <person name="Daum C."/>
            <person name="Floudas D."/>
            <person name="Sun H."/>
            <person name="Yadav J.S."/>
            <person name="Pangilinan J."/>
            <person name="Larsson K.H."/>
            <person name="Matsuura K."/>
            <person name="Barry K."/>
            <person name="Labutti K."/>
            <person name="Kuo R."/>
            <person name="Ohm R.A."/>
            <person name="Bhattacharya S.S."/>
            <person name="Shirouzu T."/>
            <person name="Yoshinaga Y."/>
            <person name="Martin F.M."/>
            <person name="Grigoriev I.V."/>
            <person name="Hibbett D.S."/>
        </authorList>
    </citation>
    <scope>NUCLEOTIDE SEQUENCE [LARGE SCALE GENOMIC DNA]</scope>
    <source>
        <strain evidence="8 9">TUFC12733</strain>
    </source>
</reference>
<dbReference type="STRING" id="1330018.A0A167K2Q2"/>
<feature type="region of interest" description="Disordered" evidence="6">
    <location>
        <begin position="1"/>
        <end position="28"/>
    </location>
</feature>
<evidence type="ECO:0000256" key="3">
    <source>
        <dbReference type="ARBA" id="ARBA00022692"/>
    </source>
</evidence>
<dbReference type="PANTHER" id="PTHR43791:SF63">
    <property type="entry name" value="HIGH AFFINITY CYSTEINE TRANSPORTER"/>
    <property type="match status" value="1"/>
</dbReference>
<evidence type="ECO:0000313" key="9">
    <source>
        <dbReference type="Proteomes" id="UP000076738"/>
    </source>
</evidence>
<dbReference type="OrthoDB" id="6730379at2759"/>
<evidence type="ECO:0000256" key="2">
    <source>
        <dbReference type="ARBA" id="ARBA00022448"/>
    </source>
</evidence>
<evidence type="ECO:0000256" key="4">
    <source>
        <dbReference type="ARBA" id="ARBA00022989"/>
    </source>
</evidence>
<feature type="compositionally biased region" description="Basic and acidic residues" evidence="6">
    <location>
        <begin position="1"/>
        <end position="11"/>
    </location>
</feature>
<feature type="transmembrane region" description="Helical" evidence="7">
    <location>
        <begin position="132"/>
        <end position="152"/>
    </location>
</feature>
<dbReference type="InterPro" id="IPR036259">
    <property type="entry name" value="MFS_trans_sf"/>
</dbReference>
<keyword evidence="5 7" id="KW-0472">Membrane</keyword>
<dbReference type="SUPFAM" id="SSF103473">
    <property type="entry name" value="MFS general substrate transporter"/>
    <property type="match status" value="1"/>
</dbReference>
<dbReference type="AlphaFoldDB" id="A0A167K2Q2"/>
<evidence type="ECO:0000256" key="6">
    <source>
        <dbReference type="SAM" id="MobiDB-lite"/>
    </source>
</evidence>
<feature type="compositionally biased region" description="Basic and acidic residues" evidence="6">
    <location>
        <begin position="18"/>
        <end position="28"/>
    </location>
</feature>
<keyword evidence="4 7" id="KW-1133">Transmembrane helix</keyword>
<dbReference type="Gene3D" id="1.20.1250.20">
    <property type="entry name" value="MFS general substrate transporter like domains"/>
    <property type="match status" value="1"/>
</dbReference>
<feature type="transmembrane region" description="Helical" evidence="7">
    <location>
        <begin position="455"/>
        <end position="476"/>
    </location>
</feature>